<reference evidence="2 3" key="1">
    <citation type="submission" date="2016-10" db="EMBL/GenBank/DDBJ databases">
        <title>The genome sequence of Colletotrichum fioriniae PJ7.</title>
        <authorList>
            <person name="Baroncelli R."/>
        </authorList>
    </citation>
    <scope>NUCLEOTIDE SEQUENCE [LARGE SCALE GENOMIC DNA]</scope>
    <source>
        <strain evidence="2">Col 31</strain>
    </source>
</reference>
<dbReference type="AlphaFoldDB" id="A0AAI9UII5"/>
<feature type="compositionally biased region" description="Polar residues" evidence="1">
    <location>
        <begin position="203"/>
        <end position="216"/>
    </location>
</feature>
<comment type="caution">
    <text evidence="2">The sequence shown here is derived from an EMBL/GenBank/DDBJ whole genome shotgun (WGS) entry which is preliminary data.</text>
</comment>
<dbReference type="PANTHER" id="PTHR38166">
    <property type="entry name" value="C2H2-TYPE DOMAIN-CONTAINING PROTEIN-RELATED"/>
    <property type="match status" value="1"/>
</dbReference>
<name>A0AAI9UII5_9PEZI</name>
<accession>A0AAI9UII5</accession>
<evidence type="ECO:0000313" key="2">
    <source>
        <dbReference type="EMBL" id="KAK1458003.1"/>
    </source>
</evidence>
<proteinExistence type="predicted"/>
<keyword evidence="3" id="KW-1185">Reference proteome</keyword>
<evidence type="ECO:0000313" key="3">
    <source>
        <dbReference type="Proteomes" id="UP001239795"/>
    </source>
</evidence>
<gene>
    <name evidence="2" type="ORF">CMEL01_15350</name>
</gene>
<dbReference type="PANTHER" id="PTHR38166:SF1">
    <property type="entry name" value="C2H2-TYPE DOMAIN-CONTAINING PROTEIN"/>
    <property type="match status" value="1"/>
</dbReference>
<organism evidence="2 3">
    <name type="scientific">Colletotrichum melonis</name>
    <dbReference type="NCBI Taxonomy" id="1209925"/>
    <lineage>
        <taxon>Eukaryota</taxon>
        <taxon>Fungi</taxon>
        <taxon>Dikarya</taxon>
        <taxon>Ascomycota</taxon>
        <taxon>Pezizomycotina</taxon>
        <taxon>Sordariomycetes</taxon>
        <taxon>Hypocreomycetidae</taxon>
        <taxon>Glomerellales</taxon>
        <taxon>Glomerellaceae</taxon>
        <taxon>Colletotrichum</taxon>
        <taxon>Colletotrichum acutatum species complex</taxon>
    </lineage>
</organism>
<sequence>MSSPNPRPAPQLDIFIKNTNSVQDRLISASPVVSKAKKSSIVSTDSSTECNHHRYDFNSFSTNVLSEQFNQLRINEAHGSGISPAIPEQAADSGQVQQEPDVRLEHLESRRVPVASYSESRDAFSQQSDDARHLSFTEELPGSSGSQGWETFIGERHDFASFNDSVDLAYDQTSWPLAVGPTQSFPIGKDDENPDEAPEEFGRSQTQPNEFVQQASRPKDSSLPRPSSLETPPATRLSLRRLKFACPYLKFNPAVYAETLACTRFYPSTHRLKEHLYKHHEQKPNCPRCREDFSSQADFMKHSQLQEPCKLVRGVSIEGFDKHQLERLKSRKRPLGGRSEEESWKNIYLILFPDCTVVPDPFFGIQRDDGVLPHSDLEKTFAQSDTSSLSEKFFSRLEEIAGVSFDSAKRRAISGLVQTFTQKKVAETNPANGPQHQENASTAPNLAIISSSLDKTSAAGYAEGLTSSNLQDASVMPLVPETGTGRVDDPLGIASSLAVFDPIHEYECTRALLDDQVYASAPGKEGDLGCIEECHNQLDSNPANEYLNMTTVHQEDKHTIHG</sequence>
<evidence type="ECO:0008006" key="4">
    <source>
        <dbReference type="Google" id="ProtNLM"/>
    </source>
</evidence>
<dbReference type="Proteomes" id="UP001239795">
    <property type="component" value="Unassembled WGS sequence"/>
</dbReference>
<evidence type="ECO:0000256" key="1">
    <source>
        <dbReference type="SAM" id="MobiDB-lite"/>
    </source>
</evidence>
<dbReference type="EMBL" id="MLGG01000014">
    <property type="protein sequence ID" value="KAK1458003.1"/>
    <property type="molecule type" value="Genomic_DNA"/>
</dbReference>
<protein>
    <recommendedName>
        <fullName evidence="4">C2H2-type domain-containing protein</fullName>
    </recommendedName>
</protein>
<feature type="region of interest" description="Disordered" evidence="1">
    <location>
        <begin position="179"/>
        <end position="234"/>
    </location>
</feature>